<evidence type="ECO:0000256" key="5">
    <source>
        <dbReference type="ARBA" id="ARBA00022989"/>
    </source>
</evidence>
<organism evidence="12 13">
    <name type="scientific">Aerophobetes bacterium</name>
    <dbReference type="NCBI Taxonomy" id="2030807"/>
    <lineage>
        <taxon>Bacteria</taxon>
        <taxon>Candidatus Aerophobota</taxon>
    </lineage>
</organism>
<dbReference type="GO" id="GO:0008381">
    <property type="term" value="F:mechanosensitive monoatomic ion channel activity"/>
    <property type="evidence" value="ECO:0007669"/>
    <property type="project" value="InterPro"/>
</dbReference>
<dbReference type="InterPro" id="IPR030192">
    <property type="entry name" value="YbdG"/>
</dbReference>
<dbReference type="Pfam" id="PF00924">
    <property type="entry name" value="MS_channel_2nd"/>
    <property type="match status" value="1"/>
</dbReference>
<dbReference type="GO" id="GO:0005886">
    <property type="term" value="C:plasma membrane"/>
    <property type="evidence" value="ECO:0007669"/>
    <property type="project" value="UniProtKB-SubCell"/>
</dbReference>
<evidence type="ECO:0000256" key="3">
    <source>
        <dbReference type="ARBA" id="ARBA00022519"/>
    </source>
</evidence>
<evidence type="ECO:0000256" key="9">
    <source>
        <dbReference type="ARBA" id="ARBA00093659"/>
    </source>
</evidence>
<evidence type="ECO:0000259" key="11">
    <source>
        <dbReference type="Pfam" id="PF00924"/>
    </source>
</evidence>
<proteinExistence type="predicted"/>
<feature type="transmembrane region" description="Helical" evidence="10">
    <location>
        <begin position="103"/>
        <end position="121"/>
    </location>
</feature>
<dbReference type="PANTHER" id="PTHR30414">
    <property type="entry name" value="MINICONDUCTANCE MECHANOSENSITIVE CHANNEL YBDG"/>
    <property type="match status" value="1"/>
</dbReference>
<dbReference type="InterPro" id="IPR010920">
    <property type="entry name" value="LSM_dom_sf"/>
</dbReference>
<dbReference type="InterPro" id="IPR023408">
    <property type="entry name" value="MscS_beta-dom_sf"/>
</dbReference>
<keyword evidence="2" id="KW-1003">Cell membrane</keyword>
<feature type="domain" description="Mechanosensitive ion channel MscS" evidence="11">
    <location>
        <begin position="184"/>
        <end position="251"/>
    </location>
</feature>
<sequence>MFDFLQIDTLISLAKQVGYYLLLSLGVGVLAFVVHFITQRYAVKLIKKGIGRIPKKWNKHILKGNLFGRLGLLLPGMVVYALIPVFFGGLPSLMEYVLRAVEAYLIIISLLVVNELLGAVYNVYQTFEVSKEKPIKGLIQIAKLIIFSLGGILMISRIVGQSPSLLLGSLGALTAVMMLVFKDPLLGFVGGFQLAANQMVKVGDWIEMPKHDANGDVIDISLTSVKVRNFDKTITNIPTYALTSDSFKNWRGMFESGGRRIKRSILIDQFTIKFCDGVIYERFYQNRFLKDYIEKHKIEEVTNLGLLRAYIVAYLESNDRIHKEGMLFLVRHLEPTENGLPLQIYVFTKDTKWRIHEEIQAEIFEHIIAMIPTFGLKIFQSSFEINPKEALQLI</sequence>
<dbReference type="AlphaFoldDB" id="A0A2A4YBJ7"/>
<keyword evidence="7 10" id="KW-0472">Membrane</keyword>
<evidence type="ECO:0000256" key="2">
    <source>
        <dbReference type="ARBA" id="ARBA00022475"/>
    </source>
</evidence>
<dbReference type="PANTHER" id="PTHR30414:SF0">
    <property type="entry name" value="MINICONDUCTANCE MECHANOSENSITIVE CHANNEL YBDG"/>
    <property type="match status" value="1"/>
</dbReference>
<evidence type="ECO:0000313" key="12">
    <source>
        <dbReference type="EMBL" id="PCI91697.1"/>
    </source>
</evidence>
<keyword evidence="3" id="KW-0997">Cell inner membrane</keyword>
<feature type="transmembrane region" description="Helical" evidence="10">
    <location>
        <begin position="64"/>
        <end position="83"/>
    </location>
</feature>
<dbReference type="FunFam" id="2.30.30.60:FF:000002">
    <property type="entry name" value="Mechanosensitive ion channel family protein"/>
    <property type="match status" value="1"/>
</dbReference>
<keyword evidence="6" id="KW-0346">Stress response</keyword>
<dbReference type="InterPro" id="IPR006685">
    <property type="entry name" value="MscS_channel_2nd"/>
</dbReference>
<evidence type="ECO:0000256" key="8">
    <source>
        <dbReference type="ARBA" id="ARBA00093630"/>
    </source>
</evidence>
<protein>
    <recommendedName>
        <fullName evidence="8">Mechanosensing system component YbdG</fullName>
    </recommendedName>
    <alternativeName>
        <fullName evidence="9">Mechanosensitive channel homolog YbdG</fullName>
    </alternativeName>
</protein>
<evidence type="ECO:0000256" key="10">
    <source>
        <dbReference type="SAM" id="Phobius"/>
    </source>
</evidence>
<evidence type="ECO:0000256" key="4">
    <source>
        <dbReference type="ARBA" id="ARBA00022692"/>
    </source>
</evidence>
<feature type="transmembrane region" description="Helical" evidence="10">
    <location>
        <begin position="141"/>
        <end position="159"/>
    </location>
</feature>
<comment type="subcellular location">
    <subcellularLocation>
        <location evidence="1">Cell inner membrane</location>
        <topology evidence="1">Multi-pass membrane protein</topology>
    </subcellularLocation>
</comment>
<name>A0A2A4YBJ7_UNCAE</name>
<reference evidence="13" key="1">
    <citation type="submission" date="2017-08" db="EMBL/GenBank/DDBJ databases">
        <title>A dynamic microbial community with high functional redundancy inhabits the cold, oxic subseafloor aquifer.</title>
        <authorList>
            <person name="Tully B.J."/>
            <person name="Wheat C.G."/>
            <person name="Glazer B.T."/>
            <person name="Huber J.A."/>
        </authorList>
    </citation>
    <scope>NUCLEOTIDE SEQUENCE [LARGE SCALE GENOMIC DNA]</scope>
</reference>
<dbReference type="EMBL" id="NVUU01000128">
    <property type="protein sequence ID" value="PCI91697.1"/>
    <property type="molecule type" value="Genomic_DNA"/>
</dbReference>
<evidence type="ECO:0000256" key="7">
    <source>
        <dbReference type="ARBA" id="ARBA00023136"/>
    </source>
</evidence>
<dbReference type="Proteomes" id="UP000217838">
    <property type="component" value="Unassembled WGS sequence"/>
</dbReference>
<evidence type="ECO:0000313" key="13">
    <source>
        <dbReference type="Proteomes" id="UP000217838"/>
    </source>
</evidence>
<keyword evidence="5 10" id="KW-1133">Transmembrane helix</keyword>
<dbReference type="Gene3D" id="2.30.30.60">
    <property type="match status" value="1"/>
</dbReference>
<evidence type="ECO:0000256" key="6">
    <source>
        <dbReference type="ARBA" id="ARBA00023016"/>
    </source>
</evidence>
<keyword evidence="4 10" id="KW-0812">Transmembrane</keyword>
<gene>
    <name evidence="12" type="ORF">COB11_08250</name>
</gene>
<dbReference type="GO" id="GO:0071470">
    <property type="term" value="P:cellular response to osmotic stress"/>
    <property type="evidence" value="ECO:0007669"/>
    <property type="project" value="InterPro"/>
</dbReference>
<comment type="caution">
    <text evidence="12">The sequence shown here is derived from an EMBL/GenBank/DDBJ whole genome shotgun (WGS) entry which is preliminary data.</text>
</comment>
<accession>A0A2A4YBJ7</accession>
<feature type="transmembrane region" description="Helical" evidence="10">
    <location>
        <begin position="165"/>
        <end position="181"/>
    </location>
</feature>
<evidence type="ECO:0000256" key="1">
    <source>
        <dbReference type="ARBA" id="ARBA00004429"/>
    </source>
</evidence>
<dbReference type="SUPFAM" id="SSF50182">
    <property type="entry name" value="Sm-like ribonucleoproteins"/>
    <property type="match status" value="1"/>
</dbReference>
<feature type="transmembrane region" description="Helical" evidence="10">
    <location>
        <begin position="20"/>
        <end position="43"/>
    </location>
</feature>